<organism evidence="1 2">
    <name type="scientific">Arctium lappa</name>
    <name type="common">Greater burdock</name>
    <name type="synonym">Lappa major</name>
    <dbReference type="NCBI Taxonomy" id="4217"/>
    <lineage>
        <taxon>Eukaryota</taxon>
        <taxon>Viridiplantae</taxon>
        <taxon>Streptophyta</taxon>
        <taxon>Embryophyta</taxon>
        <taxon>Tracheophyta</taxon>
        <taxon>Spermatophyta</taxon>
        <taxon>Magnoliopsida</taxon>
        <taxon>eudicotyledons</taxon>
        <taxon>Gunneridae</taxon>
        <taxon>Pentapetalae</taxon>
        <taxon>asterids</taxon>
        <taxon>campanulids</taxon>
        <taxon>Asterales</taxon>
        <taxon>Asteraceae</taxon>
        <taxon>Carduoideae</taxon>
        <taxon>Cardueae</taxon>
        <taxon>Arctiinae</taxon>
        <taxon>Arctium</taxon>
    </lineage>
</organism>
<keyword evidence="2" id="KW-1185">Reference proteome</keyword>
<evidence type="ECO:0000313" key="1">
    <source>
        <dbReference type="EMBL" id="KAI3714854.1"/>
    </source>
</evidence>
<comment type="caution">
    <text evidence="1">The sequence shown here is derived from an EMBL/GenBank/DDBJ whole genome shotgun (WGS) entry which is preliminary data.</text>
</comment>
<reference evidence="2" key="1">
    <citation type="journal article" date="2022" name="Mol. Ecol. Resour.">
        <title>The genomes of chicory, endive, great burdock and yacon provide insights into Asteraceae palaeo-polyploidization history and plant inulin production.</title>
        <authorList>
            <person name="Fan W."/>
            <person name="Wang S."/>
            <person name="Wang H."/>
            <person name="Wang A."/>
            <person name="Jiang F."/>
            <person name="Liu H."/>
            <person name="Zhao H."/>
            <person name="Xu D."/>
            <person name="Zhang Y."/>
        </authorList>
    </citation>
    <scope>NUCLEOTIDE SEQUENCE [LARGE SCALE GENOMIC DNA]</scope>
    <source>
        <strain evidence="2">cv. Niubang</strain>
    </source>
</reference>
<dbReference type="EMBL" id="CM042053">
    <property type="protein sequence ID" value="KAI3714854.1"/>
    <property type="molecule type" value="Genomic_DNA"/>
</dbReference>
<name>A0ACB9AX79_ARCLA</name>
<reference evidence="1 2" key="2">
    <citation type="journal article" date="2022" name="Mol. Ecol. Resour.">
        <title>The genomes of chicory, endive, great burdock and yacon provide insights into Asteraceae paleo-polyploidization history and plant inulin production.</title>
        <authorList>
            <person name="Fan W."/>
            <person name="Wang S."/>
            <person name="Wang H."/>
            <person name="Wang A."/>
            <person name="Jiang F."/>
            <person name="Liu H."/>
            <person name="Zhao H."/>
            <person name="Xu D."/>
            <person name="Zhang Y."/>
        </authorList>
    </citation>
    <scope>NUCLEOTIDE SEQUENCE [LARGE SCALE GENOMIC DNA]</scope>
    <source>
        <strain evidence="2">cv. Niubang</strain>
    </source>
</reference>
<sequence length="233" mass="24790">MVFISSATPIALDCVPCGKGKPPHHSTKPHKPPSGKPPTTHPPTVRPPIVRPPVVRPPIVRPPVVNPPITIPPIVKPPITIPPVVTPPIVKPPITIPPVVTPPVLNPPSGGKPGAPCPPPPFVPAPAPTCPIDALKLGACVDLLGGLVHIGLGDPVVNQCCPILAGLVELEAAVFAYYLWQDSSSWLHVFDLSFSRSRFRGDESIDEVVMRGCRFVKNSLLFGVLKEIFDCFD</sequence>
<gene>
    <name evidence="1" type="ORF">L6452_21814</name>
</gene>
<dbReference type="Proteomes" id="UP001055879">
    <property type="component" value="Linkage Group LG07"/>
</dbReference>
<protein>
    <submittedName>
        <fullName evidence="1">Uncharacterized protein</fullName>
    </submittedName>
</protein>
<proteinExistence type="predicted"/>
<evidence type="ECO:0000313" key="2">
    <source>
        <dbReference type="Proteomes" id="UP001055879"/>
    </source>
</evidence>
<accession>A0ACB9AX79</accession>